<evidence type="ECO:0000313" key="5">
    <source>
        <dbReference type="EMBL" id="KAG3228632.1"/>
    </source>
</evidence>
<dbReference type="EMBL" id="MJFZ01000005">
    <property type="protein sequence ID" value="RAW43347.1"/>
    <property type="molecule type" value="Genomic_DNA"/>
</dbReference>
<evidence type="ECO:0000313" key="1">
    <source>
        <dbReference type="EMBL" id="KAG2867881.1"/>
    </source>
</evidence>
<dbReference type="Proteomes" id="UP000774804">
    <property type="component" value="Unassembled WGS sequence"/>
</dbReference>
<dbReference type="OrthoDB" id="94235at2759"/>
<reference evidence="1" key="2">
    <citation type="submission" date="2018-10" db="EMBL/GenBank/DDBJ databases">
        <title>Effector identification in a new, highly contiguous assembly of the strawberry crown rot pathogen Phytophthora cactorum.</title>
        <authorList>
            <person name="Armitage A.D."/>
            <person name="Nellist C.F."/>
            <person name="Bates H."/>
            <person name="Vickerstaff R.J."/>
            <person name="Harrison R.J."/>
        </authorList>
    </citation>
    <scope>NUCLEOTIDE SEQUENCE</scope>
    <source>
        <strain evidence="1">15-7</strain>
        <strain evidence="2">4032</strain>
        <strain evidence="3">4040</strain>
        <strain evidence="4">P415</strain>
        <strain evidence="5">P421</strain>
    </source>
</reference>
<evidence type="ECO:0000313" key="7">
    <source>
        <dbReference type="Proteomes" id="UP000251314"/>
    </source>
</evidence>
<evidence type="ECO:0000313" key="6">
    <source>
        <dbReference type="EMBL" id="RAW43347.1"/>
    </source>
</evidence>
<dbReference type="Proteomes" id="UP000697107">
    <property type="component" value="Unassembled WGS sequence"/>
</dbReference>
<dbReference type="Proteomes" id="UP000735874">
    <property type="component" value="Unassembled WGS sequence"/>
</dbReference>
<dbReference type="EMBL" id="RCMK01000017">
    <property type="protein sequence ID" value="KAG2954172.1"/>
    <property type="molecule type" value="Genomic_DNA"/>
</dbReference>
<dbReference type="VEuPathDB" id="FungiDB:PC110_g486"/>
<sequence length="124" mass="14228">MIEASSEIKNELVLYIPLSKTFPAVDGVFVVPSESLVIYAQFTVGRARAIEYQRMKNVCQDLTTREEFSGYTHILLFLVSENIYDRFTVQAYRTEDGKNRSEQVDIGVSHYVGKITRQQIKSLK</sequence>
<proteinExistence type="predicted"/>
<dbReference type="Proteomes" id="UP000251314">
    <property type="component" value="Unassembled WGS sequence"/>
</dbReference>
<evidence type="ECO:0000313" key="3">
    <source>
        <dbReference type="EMBL" id="KAG2954172.1"/>
    </source>
</evidence>
<dbReference type="EMBL" id="RCMG01000018">
    <property type="protein sequence ID" value="KAG2867881.1"/>
    <property type="molecule type" value="Genomic_DNA"/>
</dbReference>
<dbReference type="EMBL" id="RCMI01000028">
    <property type="protein sequence ID" value="KAG2941284.1"/>
    <property type="molecule type" value="Genomic_DNA"/>
</dbReference>
<comment type="caution">
    <text evidence="6">The sequence shown here is derived from an EMBL/GenBank/DDBJ whole genome shotgun (WGS) entry which is preliminary data.</text>
</comment>
<dbReference type="EMBL" id="RCMV01000012">
    <property type="protein sequence ID" value="KAG3228632.1"/>
    <property type="molecule type" value="Genomic_DNA"/>
</dbReference>
<evidence type="ECO:0000313" key="4">
    <source>
        <dbReference type="EMBL" id="KAG3000178.1"/>
    </source>
</evidence>
<dbReference type="Proteomes" id="UP000736787">
    <property type="component" value="Unassembled WGS sequence"/>
</dbReference>
<accession>A0A329T252</accession>
<dbReference type="EMBL" id="RCML01000004">
    <property type="protein sequence ID" value="KAG3000178.1"/>
    <property type="molecule type" value="Genomic_DNA"/>
</dbReference>
<organism evidence="6 7">
    <name type="scientific">Phytophthora cactorum</name>
    <dbReference type="NCBI Taxonomy" id="29920"/>
    <lineage>
        <taxon>Eukaryota</taxon>
        <taxon>Sar</taxon>
        <taxon>Stramenopiles</taxon>
        <taxon>Oomycota</taxon>
        <taxon>Peronosporomycetes</taxon>
        <taxon>Peronosporales</taxon>
        <taxon>Peronosporaceae</taxon>
        <taxon>Phytophthora</taxon>
    </lineage>
</organism>
<name>A0A329T252_9STRA</name>
<protein>
    <submittedName>
        <fullName evidence="6">Uncharacterized protein</fullName>
    </submittedName>
</protein>
<gene>
    <name evidence="6" type="ORF">PC110_g486</name>
    <name evidence="1" type="ORF">PC113_g1556</name>
    <name evidence="2" type="ORF">PC115_g2024</name>
    <name evidence="3" type="ORF">PC117_g1461</name>
    <name evidence="4" type="ORF">PC118_g412</name>
    <name evidence="5" type="ORF">PC129_g815</name>
</gene>
<keyword evidence="7" id="KW-1185">Reference proteome</keyword>
<dbReference type="AlphaFoldDB" id="A0A329T252"/>
<dbReference type="Proteomes" id="UP000760860">
    <property type="component" value="Unassembled WGS sequence"/>
</dbReference>
<evidence type="ECO:0000313" key="2">
    <source>
        <dbReference type="EMBL" id="KAG2941284.1"/>
    </source>
</evidence>
<reference evidence="6 7" key="1">
    <citation type="submission" date="2018-01" db="EMBL/GenBank/DDBJ databases">
        <title>Draft genome of the strawberry crown rot pathogen Phytophthora cactorum.</title>
        <authorList>
            <person name="Armitage A.D."/>
            <person name="Lysoe E."/>
            <person name="Nellist C.F."/>
            <person name="Harrison R.J."/>
            <person name="Brurberg M.B."/>
        </authorList>
    </citation>
    <scope>NUCLEOTIDE SEQUENCE [LARGE SCALE GENOMIC DNA]</scope>
    <source>
        <strain evidence="6 7">10300</strain>
    </source>
</reference>